<evidence type="ECO:0000256" key="5">
    <source>
        <dbReference type="ARBA" id="ARBA00022989"/>
    </source>
</evidence>
<dbReference type="EMBL" id="NEXX01000004">
    <property type="protein sequence ID" value="OUY06645.1"/>
    <property type="molecule type" value="Genomic_DNA"/>
</dbReference>
<comment type="similarity">
    <text evidence="2">Belongs to the chromate ion transporter (CHR) (TC 2.A.51) family.</text>
</comment>
<proteinExistence type="inferred from homology"/>
<dbReference type="PANTHER" id="PTHR43663:SF1">
    <property type="entry name" value="CHROMATE TRANSPORTER"/>
    <property type="match status" value="1"/>
</dbReference>
<evidence type="ECO:0000256" key="3">
    <source>
        <dbReference type="ARBA" id="ARBA00022475"/>
    </source>
</evidence>
<evidence type="ECO:0000256" key="6">
    <source>
        <dbReference type="ARBA" id="ARBA00023136"/>
    </source>
</evidence>
<dbReference type="OrthoDB" id="556585at2"/>
<dbReference type="Pfam" id="PF02417">
    <property type="entry name" value="Chromate_transp"/>
    <property type="match status" value="1"/>
</dbReference>
<reference evidence="8 9" key="1">
    <citation type="submission" date="2017-05" db="EMBL/GenBank/DDBJ databases">
        <title>Acinetobacter populi ANC 5415 (= PBJ7), whole genome shotgun sequencing project.</title>
        <authorList>
            <person name="Nemec A."/>
            <person name="Radolfova-Krizova L."/>
        </authorList>
    </citation>
    <scope>NUCLEOTIDE SEQUENCE [LARGE SCALE GENOMIC DNA]</scope>
    <source>
        <strain evidence="8 9">PBJ7</strain>
    </source>
</reference>
<dbReference type="Proteomes" id="UP000196536">
    <property type="component" value="Unassembled WGS sequence"/>
</dbReference>
<dbReference type="GO" id="GO:0005886">
    <property type="term" value="C:plasma membrane"/>
    <property type="evidence" value="ECO:0007669"/>
    <property type="project" value="UniProtKB-SubCell"/>
</dbReference>
<keyword evidence="5 7" id="KW-1133">Transmembrane helix</keyword>
<comment type="subcellular location">
    <subcellularLocation>
        <location evidence="1">Cell membrane</location>
        <topology evidence="1">Multi-pass membrane protein</topology>
    </subcellularLocation>
</comment>
<feature type="transmembrane region" description="Helical" evidence="7">
    <location>
        <begin position="65"/>
        <end position="84"/>
    </location>
</feature>
<evidence type="ECO:0000313" key="9">
    <source>
        <dbReference type="Proteomes" id="UP000196536"/>
    </source>
</evidence>
<dbReference type="GO" id="GO:0015109">
    <property type="term" value="F:chromate transmembrane transporter activity"/>
    <property type="evidence" value="ECO:0007669"/>
    <property type="project" value="InterPro"/>
</dbReference>
<feature type="transmembrane region" description="Helical" evidence="7">
    <location>
        <begin position="105"/>
        <end position="129"/>
    </location>
</feature>
<keyword evidence="3" id="KW-1003">Cell membrane</keyword>
<keyword evidence="4 7" id="KW-0812">Transmembrane</keyword>
<dbReference type="InterPro" id="IPR003370">
    <property type="entry name" value="Chromate_transpt"/>
</dbReference>
<evidence type="ECO:0000256" key="4">
    <source>
        <dbReference type="ARBA" id="ARBA00022692"/>
    </source>
</evidence>
<evidence type="ECO:0000313" key="8">
    <source>
        <dbReference type="EMBL" id="OUY06645.1"/>
    </source>
</evidence>
<dbReference type="InterPro" id="IPR052518">
    <property type="entry name" value="CHR_Transporter"/>
</dbReference>
<organism evidence="8 9">
    <name type="scientific">Acinetobacter populi</name>
    <dbReference type="NCBI Taxonomy" id="1582270"/>
    <lineage>
        <taxon>Bacteria</taxon>
        <taxon>Pseudomonadati</taxon>
        <taxon>Pseudomonadota</taxon>
        <taxon>Gammaproteobacteria</taxon>
        <taxon>Moraxellales</taxon>
        <taxon>Moraxellaceae</taxon>
        <taxon>Acinetobacter</taxon>
    </lineage>
</organism>
<accession>A0A1Z9YWR5</accession>
<dbReference type="AlphaFoldDB" id="A0A1Z9YWR5"/>
<keyword evidence="9" id="KW-1185">Reference proteome</keyword>
<comment type="caution">
    <text evidence="8">The sequence shown here is derived from an EMBL/GenBank/DDBJ whole genome shotgun (WGS) entry which is preliminary data.</text>
</comment>
<evidence type="ECO:0000256" key="1">
    <source>
        <dbReference type="ARBA" id="ARBA00004651"/>
    </source>
</evidence>
<dbReference type="RefSeq" id="WP_087621002.1">
    <property type="nucleotide sequence ID" value="NZ_NEXX01000004.1"/>
</dbReference>
<feature type="transmembrane region" description="Helical" evidence="7">
    <location>
        <begin position="135"/>
        <end position="151"/>
    </location>
</feature>
<evidence type="ECO:0000256" key="7">
    <source>
        <dbReference type="SAM" id="Phobius"/>
    </source>
</evidence>
<sequence>MVLISLAIIFIQLSLLAFGGGNAILPEMKHQVVDLQHWLTAQQFAVMFAMSQAAPGPNMMIVPLIGWYVAGLPGLLVATFAKLIPSSLIMIFSMQSLGKIRRHLFYRYFEMALKPITVSLILVSGYLIAEAAAQNQRLIAIIILITLLSYFKNLHPFWLMLSGSGLAILLLN</sequence>
<keyword evidence="6 7" id="KW-0472">Membrane</keyword>
<name>A0A1Z9YWR5_9GAMM</name>
<evidence type="ECO:0000256" key="2">
    <source>
        <dbReference type="ARBA" id="ARBA00005262"/>
    </source>
</evidence>
<dbReference type="PANTHER" id="PTHR43663">
    <property type="entry name" value="CHROMATE TRANSPORT PROTEIN-RELATED"/>
    <property type="match status" value="1"/>
</dbReference>
<protein>
    <submittedName>
        <fullName evidence="8">Chromate transporter</fullName>
    </submittedName>
</protein>
<gene>
    <name evidence="8" type="ORF">CAP51_11985</name>
</gene>